<dbReference type="Proteomes" id="UP000055035">
    <property type="component" value="Unassembled WGS sequence"/>
</dbReference>
<organism evidence="2 3">
    <name type="scientific">Legionella jordanis</name>
    <dbReference type="NCBI Taxonomy" id="456"/>
    <lineage>
        <taxon>Bacteria</taxon>
        <taxon>Pseudomonadati</taxon>
        <taxon>Pseudomonadota</taxon>
        <taxon>Gammaproteobacteria</taxon>
        <taxon>Legionellales</taxon>
        <taxon>Legionellaceae</taxon>
        <taxon>Legionella</taxon>
    </lineage>
</organism>
<feature type="chain" id="PRO_5006914666" evidence="1">
    <location>
        <begin position="21"/>
        <end position="330"/>
    </location>
</feature>
<dbReference type="EMBL" id="LNYJ01000011">
    <property type="protein sequence ID" value="KTD18001.1"/>
    <property type="molecule type" value="Genomic_DNA"/>
</dbReference>
<comment type="caution">
    <text evidence="2">The sequence shown here is derived from an EMBL/GenBank/DDBJ whole genome shotgun (WGS) entry which is preliminary data.</text>
</comment>
<keyword evidence="3" id="KW-1185">Reference proteome</keyword>
<dbReference type="OrthoDB" id="5640095at2"/>
<dbReference type="InterPro" id="IPR007825">
    <property type="entry name" value="Major_OMP_Legionella"/>
</dbReference>
<name>A0A0W0VCX7_9GAMM</name>
<evidence type="ECO:0000313" key="2">
    <source>
        <dbReference type="EMBL" id="KTD18001.1"/>
    </source>
</evidence>
<dbReference type="AlphaFoldDB" id="A0A0W0VCX7"/>
<evidence type="ECO:0000313" key="3">
    <source>
        <dbReference type="Proteomes" id="UP000055035"/>
    </source>
</evidence>
<protein>
    <submittedName>
        <fullName evidence="2">Major outer membrane protein</fullName>
    </submittedName>
</protein>
<feature type="signal peptide" evidence="1">
    <location>
        <begin position="1"/>
        <end position="20"/>
    </location>
</feature>
<dbReference type="Pfam" id="PF05150">
    <property type="entry name" value="Legionella_OMP"/>
    <property type="match status" value="1"/>
</dbReference>
<dbReference type="PATRIC" id="fig|456.5.peg.2485"/>
<proteinExistence type="predicted"/>
<reference evidence="2 3" key="1">
    <citation type="submission" date="2015-11" db="EMBL/GenBank/DDBJ databases">
        <title>Genomic analysis of 38 Legionella species identifies large and diverse effector repertoires.</title>
        <authorList>
            <person name="Burstein D."/>
            <person name="Amaro F."/>
            <person name="Zusman T."/>
            <person name="Lifshitz Z."/>
            <person name="Cohen O."/>
            <person name="Gilbert J.A."/>
            <person name="Pupko T."/>
            <person name="Shuman H.A."/>
            <person name="Segal G."/>
        </authorList>
    </citation>
    <scope>NUCLEOTIDE SEQUENCE [LARGE SCALE GENOMIC DNA]</scope>
    <source>
        <strain evidence="2 3">BL-540</strain>
    </source>
</reference>
<accession>A0A0W0VCX7</accession>
<gene>
    <name evidence="2" type="ORF">Ljor_2307</name>
</gene>
<evidence type="ECO:0000256" key="1">
    <source>
        <dbReference type="SAM" id="SignalP"/>
    </source>
</evidence>
<dbReference type="RefSeq" id="WP_058471701.1">
    <property type="nucleotide sequence ID" value="NZ_CAAAIC010000001.1"/>
</dbReference>
<sequence>MKKFFPAMLASLTLSGVVSAGTMGEEPVCTSALCAFDNPGGFYIAGTALYVKPSETGLGMVTDSWQYAAPGGVRSVSKPFDPEHEWEGAVRVGYDFPMSANNIEASYLRLENDTHAINDTSDSPISFGSYFFPNVLFPLPPGSTFVSDAHLKYELDQVDVKVGRMYRDMSGSYSIHPSVGVRYISLDHKLTFIAPGSVTSEYDGAGPLFSLDGRYDLRWGVGLVGYFDYGLIVGQVNSNSHVTLSGVDSSFTSPKRDRIVNSITGKIGLDYNYVFANASRLTLEAGYQVNEYINAMDVIRGEILPAQKMVGLETTSFGFRGPYISLGWHA</sequence>
<keyword evidence="1" id="KW-0732">Signal</keyword>